<evidence type="ECO:0000313" key="2">
    <source>
        <dbReference type="Ensembl" id="ENSMSIP00000032757.1"/>
    </source>
</evidence>
<dbReference type="Proteomes" id="UP000694415">
    <property type="component" value="Unplaced"/>
</dbReference>
<reference evidence="2" key="2">
    <citation type="submission" date="2025-09" db="UniProtKB">
        <authorList>
            <consortium name="Ensembl"/>
        </authorList>
    </citation>
    <scope>IDENTIFICATION</scope>
</reference>
<dbReference type="GO" id="GO:0044233">
    <property type="term" value="C:mitochondria-associated endoplasmic reticulum membrane contact site"/>
    <property type="evidence" value="ECO:0007669"/>
    <property type="project" value="TreeGrafter"/>
</dbReference>
<name>A0A8C6I6V5_MUSSI</name>
<dbReference type="GO" id="GO:0005783">
    <property type="term" value="C:endoplasmic reticulum"/>
    <property type="evidence" value="ECO:0007669"/>
    <property type="project" value="TreeGrafter"/>
</dbReference>
<dbReference type="PANTHER" id="PTHR21128">
    <property type="entry name" value="FETAL AND ADULT TESTIS-EXPRESSED TRANSCRIPT PROTEIN"/>
    <property type="match status" value="1"/>
</dbReference>
<sequence length="99" mass="11682">MPWVPREHSHDDVQLQEFSRNFPGGRFPYECLEADIMAKIGLEELNGLEMEVMRRQMQMTSGRLHILEDQDATWCHKQAALFTLLVSVCIANLWLWVHW</sequence>
<dbReference type="GeneTree" id="ENSGT00390000006832"/>
<feature type="transmembrane region" description="Helical" evidence="1">
    <location>
        <begin position="79"/>
        <end position="97"/>
    </location>
</feature>
<dbReference type="InterPro" id="IPR039153">
    <property type="entry name" value="FATE1"/>
</dbReference>
<dbReference type="GO" id="GO:0043066">
    <property type="term" value="P:negative regulation of apoptotic process"/>
    <property type="evidence" value="ECO:0007669"/>
    <property type="project" value="TreeGrafter"/>
</dbReference>
<keyword evidence="1" id="KW-0812">Transmembrane</keyword>
<proteinExistence type="predicted"/>
<dbReference type="Ensembl" id="ENSMSIT00000041324.1">
    <property type="protein sequence ID" value="ENSMSIP00000032757.1"/>
    <property type="gene ID" value="ENSMSIG00000027434.1"/>
</dbReference>
<organism evidence="2 3">
    <name type="scientific">Mus spicilegus</name>
    <name type="common">Mound-building mouse</name>
    <dbReference type="NCBI Taxonomy" id="10103"/>
    <lineage>
        <taxon>Eukaryota</taxon>
        <taxon>Metazoa</taxon>
        <taxon>Chordata</taxon>
        <taxon>Craniata</taxon>
        <taxon>Vertebrata</taxon>
        <taxon>Euteleostomi</taxon>
        <taxon>Mammalia</taxon>
        <taxon>Eutheria</taxon>
        <taxon>Euarchontoglires</taxon>
        <taxon>Glires</taxon>
        <taxon>Rodentia</taxon>
        <taxon>Myomorpha</taxon>
        <taxon>Muroidea</taxon>
        <taxon>Muridae</taxon>
        <taxon>Murinae</taxon>
        <taxon>Mus</taxon>
        <taxon>Mus</taxon>
    </lineage>
</organism>
<evidence type="ECO:0000313" key="3">
    <source>
        <dbReference type="Proteomes" id="UP000694415"/>
    </source>
</evidence>
<dbReference type="GO" id="GO:0031625">
    <property type="term" value="F:ubiquitin protein ligase binding"/>
    <property type="evidence" value="ECO:0007669"/>
    <property type="project" value="TreeGrafter"/>
</dbReference>
<reference evidence="2" key="1">
    <citation type="submission" date="2025-08" db="UniProtKB">
        <authorList>
            <consortium name="Ensembl"/>
        </authorList>
    </citation>
    <scope>IDENTIFICATION</scope>
</reference>
<dbReference type="GO" id="GO:0005741">
    <property type="term" value="C:mitochondrial outer membrane"/>
    <property type="evidence" value="ECO:0007669"/>
    <property type="project" value="TreeGrafter"/>
</dbReference>
<protein>
    <submittedName>
        <fullName evidence="2">Fetal and adult testis expressed 1</fullName>
    </submittedName>
</protein>
<dbReference type="AlphaFoldDB" id="A0A8C6I6V5"/>
<accession>A0A8C6I6V5</accession>
<keyword evidence="1" id="KW-1133">Transmembrane helix</keyword>
<keyword evidence="3" id="KW-1185">Reference proteome</keyword>
<keyword evidence="1" id="KW-0472">Membrane</keyword>
<evidence type="ECO:0000256" key="1">
    <source>
        <dbReference type="SAM" id="Phobius"/>
    </source>
</evidence>
<dbReference type="GO" id="GO:0051562">
    <property type="term" value="P:negative regulation of mitochondrial calcium ion concentration"/>
    <property type="evidence" value="ECO:0007669"/>
    <property type="project" value="TreeGrafter"/>
</dbReference>
<dbReference type="PANTHER" id="PTHR21128:SF0">
    <property type="entry name" value="FETAL AND ADULT TESTIS-EXPRESSED TRANSCRIPT PROTEIN"/>
    <property type="match status" value="1"/>
</dbReference>